<dbReference type="GO" id="GO:0005654">
    <property type="term" value="C:nucleoplasm"/>
    <property type="evidence" value="ECO:0007669"/>
    <property type="project" value="TreeGrafter"/>
</dbReference>
<dbReference type="AlphaFoldDB" id="X6MYB0"/>
<dbReference type="Proteomes" id="UP000023152">
    <property type="component" value="Unassembled WGS sequence"/>
</dbReference>
<evidence type="ECO:0000313" key="5">
    <source>
        <dbReference type="Proteomes" id="UP000023152"/>
    </source>
</evidence>
<sequence length="274" mass="31902">MATSPQTETRTTLLNEMFVTSAVISVSDFKKLHNNEQGQKMKEINKALEGLKNFSQKQADSIVQTLIPQKIAVMDKLLLEMDNRSKKEQSNPYKINVEEGTNSATKEMTNFYKHSKYTNEEKLRMQSENKCNVVLVEMLQKVGDELNDALLITSDIKLSISLCVPEMQEGNNFGVDVQQAVLETLLYFEENVRKYNDSLSTYYIQRGKRITDIYKNPQISNFRNALTTFDLDQYVELRSICCDLREFYYQLYNLYTKNFDKLKQPRTTKNTSFF</sequence>
<evidence type="ECO:0000313" key="4">
    <source>
        <dbReference type="EMBL" id="ETO18811.1"/>
    </source>
</evidence>
<dbReference type="GO" id="GO:0061136">
    <property type="term" value="P:regulation of proteasomal protein catabolic process"/>
    <property type="evidence" value="ECO:0007669"/>
    <property type="project" value="TreeGrafter"/>
</dbReference>
<dbReference type="OrthoDB" id="6591885at2759"/>
<dbReference type="InterPro" id="IPR036252">
    <property type="entry name" value="Proteasome_activ_sf"/>
</dbReference>
<dbReference type="PANTHER" id="PTHR10660">
    <property type="entry name" value="PROTEASOME REGULATOR PA28"/>
    <property type="match status" value="1"/>
</dbReference>
<dbReference type="PANTHER" id="PTHR10660:SF2">
    <property type="entry name" value="LD45860P"/>
    <property type="match status" value="1"/>
</dbReference>
<dbReference type="EMBL" id="ASPP01014371">
    <property type="protein sequence ID" value="ETO18811.1"/>
    <property type="molecule type" value="Genomic_DNA"/>
</dbReference>
<protein>
    <submittedName>
        <fullName evidence="4">Proteasome activator complex subunit 1</fullName>
    </submittedName>
</protein>
<keyword evidence="2 4" id="KW-0647">Proteasome</keyword>
<feature type="domain" description="Proteasome activator PA28 C-terminal" evidence="3">
    <location>
        <begin position="130"/>
        <end position="270"/>
    </location>
</feature>
<comment type="similarity">
    <text evidence="1">Belongs to the PA28 family.</text>
</comment>
<reference evidence="4 5" key="1">
    <citation type="journal article" date="2013" name="Curr. Biol.">
        <title>The Genome of the Foraminiferan Reticulomyxa filosa.</title>
        <authorList>
            <person name="Glockner G."/>
            <person name="Hulsmann N."/>
            <person name="Schleicher M."/>
            <person name="Noegel A.A."/>
            <person name="Eichinger L."/>
            <person name="Gallinger C."/>
            <person name="Pawlowski J."/>
            <person name="Sierra R."/>
            <person name="Euteneuer U."/>
            <person name="Pillet L."/>
            <person name="Moustafa A."/>
            <person name="Platzer M."/>
            <person name="Groth M."/>
            <person name="Szafranski K."/>
            <person name="Schliwa M."/>
        </authorList>
    </citation>
    <scope>NUCLEOTIDE SEQUENCE [LARGE SCALE GENOMIC DNA]</scope>
</reference>
<dbReference type="GO" id="GO:0008537">
    <property type="term" value="C:proteasome activator complex"/>
    <property type="evidence" value="ECO:0007669"/>
    <property type="project" value="InterPro"/>
</dbReference>
<dbReference type="Gene3D" id="1.20.120.180">
    <property type="entry name" value="Proteasome activator pa28, C-terminal domain"/>
    <property type="match status" value="1"/>
</dbReference>
<gene>
    <name evidence="4" type="ORF">RFI_18439</name>
</gene>
<evidence type="ECO:0000256" key="2">
    <source>
        <dbReference type="ARBA" id="ARBA00022942"/>
    </source>
</evidence>
<dbReference type="GO" id="GO:0005737">
    <property type="term" value="C:cytoplasm"/>
    <property type="evidence" value="ECO:0007669"/>
    <property type="project" value="TreeGrafter"/>
</dbReference>
<comment type="caution">
    <text evidence="4">The sequence shown here is derived from an EMBL/GenBank/DDBJ whole genome shotgun (WGS) entry which is preliminary data.</text>
</comment>
<dbReference type="InterPro" id="IPR009077">
    <property type="entry name" value="Proteasome_activ_PA28"/>
</dbReference>
<organism evidence="4 5">
    <name type="scientific">Reticulomyxa filosa</name>
    <dbReference type="NCBI Taxonomy" id="46433"/>
    <lineage>
        <taxon>Eukaryota</taxon>
        <taxon>Sar</taxon>
        <taxon>Rhizaria</taxon>
        <taxon>Retaria</taxon>
        <taxon>Foraminifera</taxon>
        <taxon>Monothalamids</taxon>
        <taxon>Reticulomyxidae</taxon>
        <taxon>Reticulomyxa</taxon>
    </lineage>
</organism>
<proteinExistence type="inferred from homology"/>
<evidence type="ECO:0000259" key="3">
    <source>
        <dbReference type="Pfam" id="PF02252"/>
    </source>
</evidence>
<dbReference type="InterPro" id="IPR036997">
    <property type="entry name" value="PA28_C_sf"/>
</dbReference>
<dbReference type="InterPro" id="IPR003186">
    <property type="entry name" value="PA28_C"/>
</dbReference>
<dbReference type="FunFam" id="1.20.120.180:FF:000002">
    <property type="entry name" value="Proteasome activator complex subunit 1"/>
    <property type="match status" value="1"/>
</dbReference>
<accession>X6MYB0</accession>
<dbReference type="SUPFAM" id="SSF47216">
    <property type="entry name" value="Proteasome activator"/>
    <property type="match status" value="1"/>
</dbReference>
<keyword evidence="5" id="KW-1185">Reference proteome</keyword>
<dbReference type="GO" id="GO:2000045">
    <property type="term" value="P:regulation of G1/S transition of mitotic cell cycle"/>
    <property type="evidence" value="ECO:0007669"/>
    <property type="project" value="TreeGrafter"/>
</dbReference>
<dbReference type="GO" id="GO:0061133">
    <property type="term" value="F:endopeptidase activator activity"/>
    <property type="evidence" value="ECO:0007669"/>
    <property type="project" value="TreeGrafter"/>
</dbReference>
<name>X6MYB0_RETFI</name>
<dbReference type="Pfam" id="PF02252">
    <property type="entry name" value="PA28_C"/>
    <property type="match status" value="1"/>
</dbReference>
<evidence type="ECO:0000256" key="1">
    <source>
        <dbReference type="ARBA" id="ARBA00005883"/>
    </source>
</evidence>